<feature type="region of interest" description="Disordered" evidence="1">
    <location>
        <begin position="54"/>
        <end position="76"/>
    </location>
</feature>
<gene>
    <name evidence="3" type="ORF">GQ602_003846</name>
</gene>
<dbReference type="OrthoDB" id="3231004at2759"/>
<feature type="compositionally biased region" description="Basic residues" evidence="1">
    <location>
        <begin position="130"/>
        <end position="141"/>
    </location>
</feature>
<sequence length="559" mass="62924">MQPTQLSPSAFLTWALLIWSTVAEPSFVPYKDGMQALSGYNSFLGKTKRARAVAVKQESKRDLPANGQGNDNDSNSTFPFIPPTASSIKIQSLHDQLNTIRRLARIQVKSKGNGTNHHLKFRRETDKDQPRKKRTRQKFKCPRGLSGDVSEEIEQHDSFRDYFNSLGVSASSVISGWGGGADLSGEMLDAAGFSTSTTTYIVKMKVTKQVTSNRDYELNSKQGNLNYSRFHMTHGDKWIKDFQSGGQLIIRIFFTANRKETEKGIAASAGAAAQYLGFSGKLDASAKSKLDEIGRNSTVKMTISYQGDLGVKLQEEEEDDKSLTSGPGQNVLVGNFERARERMRAFVDGACEHNFRFRAILDDWESLDLPPEIRIPDYATAKIKAVRILEDVVTISQLAAWIESTNIATASIKRDIQKREDKMIIEARKWINAMAANPDNAEESGDELREYFKANFFDKILDVLAAAEESVSLTGLQIWASVPKKATKAVESLGYQRQSPKEEKWVLWANLYLFSHHRNETDRKKQIMKLKEDKPELYAWVTSDEGPTLEEIKRRQPET</sequence>
<dbReference type="EMBL" id="JAACLJ010000004">
    <property type="protein sequence ID" value="KAF4587153.1"/>
    <property type="molecule type" value="Genomic_DNA"/>
</dbReference>
<protein>
    <submittedName>
        <fullName evidence="3">Proteinase inhibitor, propeptide</fullName>
    </submittedName>
</protein>
<feature type="signal peptide" evidence="2">
    <location>
        <begin position="1"/>
        <end position="23"/>
    </location>
</feature>
<evidence type="ECO:0000313" key="4">
    <source>
        <dbReference type="Proteomes" id="UP000562929"/>
    </source>
</evidence>
<dbReference type="AlphaFoldDB" id="A0A8H4VD68"/>
<proteinExistence type="predicted"/>
<name>A0A8H4VD68_9HYPO</name>
<feature type="chain" id="PRO_5034884509" evidence="2">
    <location>
        <begin position="24"/>
        <end position="559"/>
    </location>
</feature>
<keyword evidence="2" id="KW-0732">Signal</keyword>
<comment type="caution">
    <text evidence="3">The sequence shown here is derived from an EMBL/GenBank/DDBJ whole genome shotgun (WGS) entry which is preliminary data.</text>
</comment>
<feature type="compositionally biased region" description="Polar residues" evidence="1">
    <location>
        <begin position="67"/>
        <end position="76"/>
    </location>
</feature>
<feature type="region of interest" description="Disordered" evidence="1">
    <location>
        <begin position="108"/>
        <end position="147"/>
    </location>
</feature>
<evidence type="ECO:0000313" key="3">
    <source>
        <dbReference type="EMBL" id="KAF4587153.1"/>
    </source>
</evidence>
<evidence type="ECO:0000256" key="2">
    <source>
        <dbReference type="SAM" id="SignalP"/>
    </source>
</evidence>
<reference evidence="3 4" key="1">
    <citation type="journal article" date="2020" name="G3 (Bethesda)">
        <title>Genetic Underpinnings of Host Manipulation by Ophiocordyceps as Revealed by Comparative Transcriptomics.</title>
        <authorList>
            <person name="Will I."/>
            <person name="Das B."/>
            <person name="Trinh T."/>
            <person name="Brachmann A."/>
            <person name="Ohm R.A."/>
            <person name="de Bekker C."/>
        </authorList>
    </citation>
    <scope>NUCLEOTIDE SEQUENCE [LARGE SCALE GENOMIC DNA]</scope>
    <source>
        <strain evidence="3 4">EC05</strain>
    </source>
</reference>
<keyword evidence="4" id="KW-1185">Reference proteome</keyword>
<evidence type="ECO:0000256" key="1">
    <source>
        <dbReference type="SAM" id="MobiDB-lite"/>
    </source>
</evidence>
<organism evidence="3 4">
    <name type="scientific">Ophiocordyceps camponoti-floridani</name>
    <dbReference type="NCBI Taxonomy" id="2030778"/>
    <lineage>
        <taxon>Eukaryota</taxon>
        <taxon>Fungi</taxon>
        <taxon>Dikarya</taxon>
        <taxon>Ascomycota</taxon>
        <taxon>Pezizomycotina</taxon>
        <taxon>Sordariomycetes</taxon>
        <taxon>Hypocreomycetidae</taxon>
        <taxon>Hypocreales</taxon>
        <taxon>Ophiocordycipitaceae</taxon>
        <taxon>Ophiocordyceps</taxon>
    </lineage>
</organism>
<accession>A0A8H4VD68</accession>
<dbReference type="Proteomes" id="UP000562929">
    <property type="component" value="Unassembled WGS sequence"/>
</dbReference>